<dbReference type="EMBL" id="JYDR01000267">
    <property type="protein sequence ID" value="KRY64828.1"/>
    <property type="molecule type" value="Genomic_DNA"/>
</dbReference>
<reference evidence="3 4" key="1">
    <citation type="submission" date="2015-01" db="EMBL/GenBank/DDBJ databases">
        <title>Evolution of Trichinella species and genotypes.</title>
        <authorList>
            <person name="Korhonen P.K."/>
            <person name="Edoardo P."/>
            <person name="Giuseppe L.R."/>
            <person name="Gasser R.B."/>
        </authorList>
    </citation>
    <scope>NUCLEOTIDE SEQUENCE [LARGE SCALE GENOMIC DNA]</scope>
    <source>
        <strain evidence="3">ISS13</strain>
    </source>
</reference>
<dbReference type="EMBL" id="JYDR01000077">
    <property type="protein sequence ID" value="KRY70170.1"/>
    <property type="molecule type" value="Genomic_DNA"/>
</dbReference>
<evidence type="ECO:0000313" key="3">
    <source>
        <dbReference type="EMBL" id="KRY70170.1"/>
    </source>
</evidence>
<evidence type="ECO:0000313" key="4">
    <source>
        <dbReference type="Proteomes" id="UP000054632"/>
    </source>
</evidence>
<dbReference type="EMBL" id="JYDR01000237">
    <property type="protein sequence ID" value="KRY65028.1"/>
    <property type="molecule type" value="Genomic_DNA"/>
</dbReference>
<comment type="caution">
    <text evidence="3">The sequence shown here is derived from an EMBL/GenBank/DDBJ whole genome shotgun (WGS) entry which is preliminary data.</text>
</comment>
<evidence type="ECO:0000313" key="2">
    <source>
        <dbReference type="EMBL" id="KRY65028.1"/>
    </source>
</evidence>
<dbReference type="AlphaFoldDB" id="A0A0V1E9C4"/>
<gene>
    <name evidence="1" type="ORF">T4A_3508</name>
    <name evidence="3" type="ORF">T4A_8417</name>
    <name evidence="2" type="ORF">T4A_8883</name>
</gene>
<protein>
    <submittedName>
        <fullName evidence="3">Uncharacterized protein</fullName>
    </submittedName>
</protein>
<proteinExistence type="predicted"/>
<dbReference type="Proteomes" id="UP000054632">
    <property type="component" value="Unassembled WGS sequence"/>
</dbReference>
<name>A0A0V1E9C4_TRIPS</name>
<accession>A0A0V1E9C4</accession>
<organism evidence="3 4">
    <name type="scientific">Trichinella pseudospiralis</name>
    <name type="common">Parasitic roundworm</name>
    <dbReference type="NCBI Taxonomy" id="6337"/>
    <lineage>
        <taxon>Eukaryota</taxon>
        <taxon>Metazoa</taxon>
        <taxon>Ecdysozoa</taxon>
        <taxon>Nematoda</taxon>
        <taxon>Enoplea</taxon>
        <taxon>Dorylaimia</taxon>
        <taxon>Trichinellida</taxon>
        <taxon>Trichinellidae</taxon>
        <taxon>Trichinella</taxon>
    </lineage>
</organism>
<evidence type="ECO:0000313" key="1">
    <source>
        <dbReference type="EMBL" id="KRY64828.1"/>
    </source>
</evidence>
<sequence length="87" mass="10207">MNVPKQNSSSWKPIPLEILEQAKPADMLKHSLAKVEAKTLYPGIWKNALNSWYLACFEITNKFHRIKLYPKVFRFGMEHFQYPAIRG</sequence>